<dbReference type="PANTHER" id="PTHR14879">
    <property type="entry name" value="CASPASE REGULATOR, RING FINGER DOMAIN-CONTAINING"/>
    <property type="match status" value="1"/>
</dbReference>
<dbReference type="SUPFAM" id="SSF57850">
    <property type="entry name" value="RING/U-box"/>
    <property type="match status" value="1"/>
</dbReference>
<evidence type="ECO:0000256" key="1">
    <source>
        <dbReference type="PROSITE-ProRule" id="PRU00175"/>
    </source>
</evidence>
<keyword evidence="5" id="KW-1185">Reference proteome</keyword>
<feature type="domain" description="RING-type" evidence="3">
    <location>
        <begin position="113"/>
        <end position="150"/>
    </location>
</feature>
<dbReference type="PANTHER" id="PTHR14879:SF5">
    <property type="entry name" value="RING-TYPE DOMAIN-CONTAINING PROTEIN"/>
    <property type="match status" value="1"/>
</dbReference>
<dbReference type="InterPro" id="IPR001841">
    <property type="entry name" value="Znf_RING"/>
</dbReference>
<sequence>GEQLDPAGVMKENEYLKRNRENLVLVKHQLEAKLKDMQVRNRSLEQQNQEYKRFCERGQAGDSSGSVEITSLQQQLGAAMQIKDALHIQNVELQQRLEAAQQSTEDSDQKKTCVVCMDNLPNVVCLPCKHLGLCSICSQACSLTQCPICRSEIIDKMQVYLV</sequence>
<proteinExistence type="predicted"/>
<organism evidence="4 5">
    <name type="scientific">Prorocentrum cordatum</name>
    <dbReference type="NCBI Taxonomy" id="2364126"/>
    <lineage>
        <taxon>Eukaryota</taxon>
        <taxon>Sar</taxon>
        <taxon>Alveolata</taxon>
        <taxon>Dinophyceae</taxon>
        <taxon>Prorocentrales</taxon>
        <taxon>Prorocentraceae</taxon>
        <taxon>Prorocentrum</taxon>
    </lineage>
</organism>
<dbReference type="Proteomes" id="UP001189429">
    <property type="component" value="Unassembled WGS sequence"/>
</dbReference>
<dbReference type="InterPro" id="IPR013083">
    <property type="entry name" value="Znf_RING/FYVE/PHD"/>
</dbReference>
<evidence type="ECO:0000313" key="5">
    <source>
        <dbReference type="Proteomes" id="UP001189429"/>
    </source>
</evidence>
<evidence type="ECO:0000259" key="3">
    <source>
        <dbReference type="PROSITE" id="PS50089"/>
    </source>
</evidence>
<feature type="coiled-coil region" evidence="2">
    <location>
        <begin position="20"/>
        <end position="54"/>
    </location>
</feature>
<evidence type="ECO:0000313" key="4">
    <source>
        <dbReference type="EMBL" id="CAK0903856.1"/>
    </source>
</evidence>
<dbReference type="PROSITE" id="PS50089">
    <property type="entry name" value="ZF_RING_2"/>
    <property type="match status" value="1"/>
</dbReference>
<comment type="caution">
    <text evidence="4">The sequence shown here is derived from an EMBL/GenBank/DDBJ whole genome shotgun (WGS) entry which is preliminary data.</text>
</comment>
<dbReference type="Gene3D" id="3.30.40.10">
    <property type="entry name" value="Zinc/RING finger domain, C3HC4 (zinc finger)"/>
    <property type="match status" value="1"/>
</dbReference>
<accession>A0ABN9XUZ6</accession>
<dbReference type="InterPro" id="IPR051728">
    <property type="entry name" value="RING-FYVE_E3_ubiquitin-ligase"/>
</dbReference>
<gene>
    <name evidence="4" type="ORF">PCOR1329_LOCUS80039</name>
</gene>
<dbReference type="Pfam" id="PF13920">
    <property type="entry name" value="zf-C3HC4_3"/>
    <property type="match status" value="1"/>
</dbReference>
<reference evidence="4" key="1">
    <citation type="submission" date="2023-10" db="EMBL/GenBank/DDBJ databases">
        <authorList>
            <person name="Chen Y."/>
            <person name="Shah S."/>
            <person name="Dougan E. K."/>
            <person name="Thang M."/>
            <person name="Chan C."/>
        </authorList>
    </citation>
    <scope>NUCLEOTIDE SEQUENCE [LARGE SCALE GENOMIC DNA]</scope>
</reference>
<evidence type="ECO:0000256" key="2">
    <source>
        <dbReference type="SAM" id="Coils"/>
    </source>
</evidence>
<keyword evidence="1" id="KW-0479">Metal-binding</keyword>
<keyword evidence="1" id="KW-0863">Zinc-finger</keyword>
<protein>
    <recommendedName>
        <fullName evidence="3">RING-type domain-containing protein</fullName>
    </recommendedName>
</protein>
<keyword evidence="2" id="KW-0175">Coiled coil</keyword>
<feature type="coiled-coil region" evidence="2">
    <location>
        <begin position="83"/>
        <end position="110"/>
    </location>
</feature>
<dbReference type="EMBL" id="CAUYUJ010021304">
    <property type="protein sequence ID" value="CAK0903856.1"/>
    <property type="molecule type" value="Genomic_DNA"/>
</dbReference>
<keyword evidence="1" id="KW-0862">Zinc</keyword>
<feature type="non-terminal residue" evidence="4">
    <location>
        <position position="1"/>
    </location>
</feature>
<name>A0ABN9XUZ6_9DINO</name>